<organism evidence="6 7">
    <name type="scientific">Nocardioides yefusunii</name>
    <dbReference type="NCBI Taxonomy" id="2500546"/>
    <lineage>
        <taxon>Bacteria</taxon>
        <taxon>Bacillati</taxon>
        <taxon>Actinomycetota</taxon>
        <taxon>Actinomycetes</taxon>
        <taxon>Propionibacteriales</taxon>
        <taxon>Nocardioidaceae</taxon>
        <taxon>Nocardioides</taxon>
    </lineage>
</organism>
<dbReference type="SUPFAM" id="SSF55811">
    <property type="entry name" value="Nudix"/>
    <property type="match status" value="2"/>
</dbReference>
<dbReference type="InterPro" id="IPR020084">
    <property type="entry name" value="NUDIX_hydrolase_CS"/>
</dbReference>
<evidence type="ECO:0000256" key="1">
    <source>
        <dbReference type="ARBA" id="ARBA00001946"/>
    </source>
</evidence>
<comment type="cofactor">
    <cofactor evidence="1">
        <name>Mg(2+)</name>
        <dbReference type="ChEBI" id="CHEBI:18420"/>
    </cofactor>
</comment>
<dbReference type="InterPro" id="IPR020476">
    <property type="entry name" value="Nudix_hydrolase"/>
</dbReference>
<keyword evidence="7" id="KW-1185">Reference proteome</keyword>
<feature type="domain" description="Nudix hydrolase" evidence="5">
    <location>
        <begin position="142"/>
        <end position="275"/>
    </location>
</feature>
<dbReference type="InterPro" id="IPR015797">
    <property type="entry name" value="NUDIX_hydrolase-like_dom_sf"/>
</dbReference>
<evidence type="ECO:0000256" key="4">
    <source>
        <dbReference type="RuleBase" id="RU003476"/>
    </source>
</evidence>
<dbReference type="PROSITE" id="PS51462">
    <property type="entry name" value="NUDIX"/>
    <property type="match status" value="2"/>
</dbReference>
<dbReference type="PROSITE" id="PS00893">
    <property type="entry name" value="NUDIX_BOX"/>
    <property type="match status" value="2"/>
</dbReference>
<gene>
    <name evidence="6" type="ORF">ACFPWU_05775</name>
</gene>
<reference evidence="7" key="1">
    <citation type="journal article" date="2019" name="Int. J. Syst. Evol. Microbiol.">
        <title>The Global Catalogue of Microorganisms (GCM) 10K type strain sequencing project: providing services to taxonomists for standard genome sequencing and annotation.</title>
        <authorList>
            <consortium name="The Broad Institute Genomics Platform"/>
            <consortium name="The Broad Institute Genome Sequencing Center for Infectious Disease"/>
            <person name="Wu L."/>
            <person name="Ma J."/>
        </authorList>
    </citation>
    <scope>NUCLEOTIDE SEQUENCE [LARGE SCALE GENOMIC DNA]</scope>
    <source>
        <strain evidence="7">DFY28</strain>
    </source>
</reference>
<dbReference type="PANTHER" id="PTHR43046">
    <property type="entry name" value="GDP-MANNOSE MANNOSYL HYDROLASE"/>
    <property type="match status" value="1"/>
</dbReference>
<evidence type="ECO:0000256" key="3">
    <source>
        <dbReference type="ARBA" id="ARBA00022801"/>
    </source>
</evidence>
<evidence type="ECO:0000256" key="2">
    <source>
        <dbReference type="ARBA" id="ARBA00005582"/>
    </source>
</evidence>
<keyword evidence="3 4" id="KW-0378">Hydrolase</keyword>
<feature type="domain" description="Nudix hydrolase" evidence="5">
    <location>
        <begin position="1"/>
        <end position="143"/>
    </location>
</feature>
<dbReference type="InterPro" id="IPR000086">
    <property type="entry name" value="NUDIX_hydrolase_dom"/>
</dbReference>
<evidence type="ECO:0000313" key="6">
    <source>
        <dbReference type="EMBL" id="MFC6153172.1"/>
    </source>
</evidence>
<dbReference type="Proteomes" id="UP001596098">
    <property type="component" value="Unassembled WGS sequence"/>
</dbReference>
<name>A0ABW1QUJ3_9ACTN</name>
<sequence length="293" mass="32378">MVDFACVALVDPRGHVLMQERDDNTSRWPDRWAFPGGAVEVGEFGVTCAVREFAEETGVHLDPGSLTSLGTRPVTLPDGRTLSWEFFVSRTDLGQEDVRCLEGRRMVFVDPAHWRDLEMIPTTGNVLELLQVWIAANPPQLGERRFAGVLLTDPRGWLLLQERDEFPAIDPECWGLPGGHVEPGESFADAAPRELAEETGLDLGDALTFWREFVVDHRAAHGTWDRMQVFTASVDLTDADVDCREGRRIVFVDPALVPELRLTRAAEQILPAHLAGHGEVAGLPVGSPRTLGT</sequence>
<accession>A0ABW1QUJ3</accession>
<protein>
    <submittedName>
        <fullName evidence="6">NUDIX domain-containing protein</fullName>
    </submittedName>
</protein>
<proteinExistence type="inferred from homology"/>
<dbReference type="RefSeq" id="WP_239022046.1">
    <property type="nucleotide sequence ID" value="NZ_CP034929.1"/>
</dbReference>
<dbReference type="PANTHER" id="PTHR43046:SF2">
    <property type="entry name" value="8-OXO-DGTP DIPHOSPHATASE-RELATED"/>
    <property type="match status" value="1"/>
</dbReference>
<dbReference type="Gene3D" id="3.90.79.10">
    <property type="entry name" value="Nucleoside Triphosphate Pyrophosphohydrolase"/>
    <property type="match status" value="2"/>
</dbReference>
<evidence type="ECO:0000259" key="5">
    <source>
        <dbReference type="PROSITE" id="PS51462"/>
    </source>
</evidence>
<dbReference type="EMBL" id="JBHSQI010000003">
    <property type="protein sequence ID" value="MFC6153172.1"/>
    <property type="molecule type" value="Genomic_DNA"/>
</dbReference>
<dbReference type="Pfam" id="PF00293">
    <property type="entry name" value="NUDIX"/>
    <property type="match status" value="2"/>
</dbReference>
<evidence type="ECO:0000313" key="7">
    <source>
        <dbReference type="Proteomes" id="UP001596098"/>
    </source>
</evidence>
<dbReference type="PRINTS" id="PR00502">
    <property type="entry name" value="NUDIXFAMILY"/>
</dbReference>
<comment type="caution">
    <text evidence="6">The sequence shown here is derived from an EMBL/GenBank/DDBJ whole genome shotgun (WGS) entry which is preliminary data.</text>
</comment>
<comment type="similarity">
    <text evidence="2 4">Belongs to the Nudix hydrolase family.</text>
</comment>